<protein>
    <recommendedName>
        <fullName evidence="2">Atos-like conserved domain-containing protein</fullName>
    </recommendedName>
</protein>
<dbReference type="AlphaFoldDB" id="A0AAE0J9R1"/>
<dbReference type="GeneID" id="87860228"/>
<feature type="region of interest" description="Disordered" evidence="1">
    <location>
        <begin position="247"/>
        <end position="274"/>
    </location>
</feature>
<dbReference type="SMART" id="SM01177">
    <property type="entry name" value="DUF4210"/>
    <property type="match status" value="1"/>
</dbReference>
<sequence length="789" mass="86868">MMPFSRDLSDQGRLVHVSHAEMPEATNLIQSHLMTASPKSLSRRVSEESIRTEFCEGPVDSPYSPATPERKLPSALVYDRAELIHRLKRKESPTWVPGRHVESRLYEDEVQPSQQIPQTSISNGSCLLPPPAIAEEKQDGKWGLTDVKAAGQLESGLGIERPRSALHSGDFTPDDQTSDPRDRQDATQPRESHDFRHFKDSWTSRDPTSLPFSRQVMDYRKEAFGSPSSSLSSSLSTSFAYKLPTSPLVHTESREDIESETSSDGITSGSPNLRRHTINWAQGSSLSHGGMSRHTPPHRERALPYQAHQPRRSLASLSGLSIPSSSPQTPSMFRSRRLSHSSEGSPLQHASMVGSYEESILRGRMSTTPSKPLEFMAQIGVLGLGKCKPNLRCPSHVTLPFSAVFYRYSSTVHGRSKGEDGPSPYVGQIDLENGLPNPEELQRSKRKQQSRHAGRKSPDDDRIVHDIGDEALGGDGQRLEKTKKTSRSPKSPPGGSYRIPEKGQLQIIIKNQNKTAVKLFLVPYDLTGMEAGTKTFIRQRSYSAGPIIDGLKSTVPDGPPILRYLIHLHICSPSKGRFYLYKDIRVVFANRVPDGTEKLRNEVTYPEPRYMPYKALRTGHISSTPTNNAIATKRSQHAPSLAAGRRDENQSHIRQPSQDAGYLNTCLHLPRPAAIAADGDAMTGLELTEPPALLGRYDKLNRGDVGYGGNPFGHVTNGRPGSAESLLSKRLRSLGVQSLVADDAAENVVNGPVSILQERLENGSRDGPYVPDFGKPVGKGEERHCVGTM</sequence>
<evidence type="ECO:0000256" key="1">
    <source>
        <dbReference type="SAM" id="MobiDB-lite"/>
    </source>
</evidence>
<feature type="compositionally biased region" description="Basic residues" evidence="1">
    <location>
        <begin position="444"/>
        <end position="455"/>
    </location>
</feature>
<feature type="compositionally biased region" description="Basic and acidic residues" evidence="1">
    <location>
        <begin position="456"/>
        <end position="468"/>
    </location>
</feature>
<dbReference type="InterPro" id="IPR051506">
    <property type="entry name" value="ATOS_Transcription_Regulators"/>
</dbReference>
<dbReference type="Proteomes" id="UP001278500">
    <property type="component" value="Unassembled WGS sequence"/>
</dbReference>
<name>A0AAE0J9R1_9PEZI</name>
<dbReference type="EMBL" id="JAUEPP010000007">
    <property type="protein sequence ID" value="KAK3339271.1"/>
    <property type="molecule type" value="Genomic_DNA"/>
</dbReference>
<feature type="compositionally biased region" description="Low complexity" evidence="1">
    <location>
        <begin position="313"/>
        <end position="326"/>
    </location>
</feature>
<dbReference type="Pfam" id="PF13915">
    <property type="entry name" value="DUF4210"/>
    <property type="match status" value="1"/>
</dbReference>
<reference evidence="3" key="1">
    <citation type="journal article" date="2023" name="Mol. Phylogenet. Evol.">
        <title>Genome-scale phylogeny and comparative genomics of the fungal order Sordariales.</title>
        <authorList>
            <person name="Hensen N."/>
            <person name="Bonometti L."/>
            <person name="Westerberg I."/>
            <person name="Brannstrom I.O."/>
            <person name="Guillou S."/>
            <person name="Cros-Aarteil S."/>
            <person name="Calhoun S."/>
            <person name="Haridas S."/>
            <person name="Kuo A."/>
            <person name="Mondo S."/>
            <person name="Pangilinan J."/>
            <person name="Riley R."/>
            <person name="LaButti K."/>
            <person name="Andreopoulos B."/>
            <person name="Lipzen A."/>
            <person name="Chen C."/>
            <person name="Yan M."/>
            <person name="Daum C."/>
            <person name="Ng V."/>
            <person name="Clum A."/>
            <person name="Steindorff A."/>
            <person name="Ohm R.A."/>
            <person name="Martin F."/>
            <person name="Silar P."/>
            <person name="Natvig D.O."/>
            <person name="Lalanne C."/>
            <person name="Gautier V."/>
            <person name="Ament-Velasquez S.L."/>
            <person name="Kruys A."/>
            <person name="Hutchinson M.I."/>
            <person name="Powell A.J."/>
            <person name="Barry K."/>
            <person name="Miller A.N."/>
            <person name="Grigoriev I.V."/>
            <person name="Debuchy R."/>
            <person name="Gladieux P."/>
            <person name="Hiltunen Thoren M."/>
            <person name="Johannesson H."/>
        </authorList>
    </citation>
    <scope>NUCLEOTIDE SEQUENCE</scope>
    <source>
        <strain evidence="3">CBS 560.94</strain>
    </source>
</reference>
<proteinExistence type="predicted"/>
<feature type="region of interest" description="Disordered" evidence="1">
    <location>
        <begin position="106"/>
        <end position="132"/>
    </location>
</feature>
<feature type="compositionally biased region" description="Low complexity" evidence="1">
    <location>
        <begin position="111"/>
        <end position="122"/>
    </location>
</feature>
<feature type="region of interest" description="Disordered" evidence="1">
    <location>
        <begin position="155"/>
        <end position="210"/>
    </location>
</feature>
<feature type="compositionally biased region" description="Polar residues" evidence="1">
    <location>
        <begin position="262"/>
        <end position="271"/>
    </location>
</feature>
<feature type="compositionally biased region" description="Basic and acidic residues" evidence="1">
    <location>
        <begin position="178"/>
        <end position="203"/>
    </location>
</feature>
<organism evidence="3 4">
    <name type="scientific">Neurospora tetraspora</name>
    <dbReference type="NCBI Taxonomy" id="94610"/>
    <lineage>
        <taxon>Eukaryota</taxon>
        <taxon>Fungi</taxon>
        <taxon>Dikarya</taxon>
        <taxon>Ascomycota</taxon>
        <taxon>Pezizomycotina</taxon>
        <taxon>Sordariomycetes</taxon>
        <taxon>Sordariomycetidae</taxon>
        <taxon>Sordariales</taxon>
        <taxon>Sordariaceae</taxon>
        <taxon>Neurospora</taxon>
    </lineage>
</organism>
<evidence type="ECO:0000259" key="2">
    <source>
        <dbReference type="SMART" id="SM01177"/>
    </source>
</evidence>
<dbReference type="RefSeq" id="XP_062678631.1">
    <property type="nucleotide sequence ID" value="XM_062823074.1"/>
</dbReference>
<feature type="region of interest" description="Disordered" evidence="1">
    <location>
        <begin position="412"/>
        <end position="502"/>
    </location>
</feature>
<dbReference type="PANTHER" id="PTHR13199">
    <property type="entry name" value="GH03947P"/>
    <property type="match status" value="1"/>
</dbReference>
<dbReference type="InterPro" id="IPR033473">
    <property type="entry name" value="Atos-like_C"/>
</dbReference>
<evidence type="ECO:0000313" key="4">
    <source>
        <dbReference type="Proteomes" id="UP001278500"/>
    </source>
</evidence>
<keyword evidence="4" id="KW-1185">Reference proteome</keyword>
<feature type="domain" description="Atos-like conserved" evidence="2">
    <location>
        <begin position="352"/>
        <end position="426"/>
    </location>
</feature>
<accession>A0AAE0J9R1</accession>
<reference evidence="3" key="2">
    <citation type="submission" date="2023-06" db="EMBL/GenBank/DDBJ databases">
        <authorList>
            <consortium name="Lawrence Berkeley National Laboratory"/>
            <person name="Haridas S."/>
            <person name="Hensen N."/>
            <person name="Bonometti L."/>
            <person name="Westerberg I."/>
            <person name="Brannstrom I.O."/>
            <person name="Guillou S."/>
            <person name="Cros-Aarteil S."/>
            <person name="Calhoun S."/>
            <person name="Kuo A."/>
            <person name="Mondo S."/>
            <person name="Pangilinan J."/>
            <person name="Riley R."/>
            <person name="Labutti K."/>
            <person name="Andreopoulos B."/>
            <person name="Lipzen A."/>
            <person name="Chen C."/>
            <person name="Yanf M."/>
            <person name="Daum C."/>
            <person name="Ng V."/>
            <person name="Clum A."/>
            <person name="Steindorff A."/>
            <person name="Ohm R."/>
            <person name="Martin F."/>
            <person name="Silar P."/>
            <person name="Natvig D."/>
            <person name="Lalanne C."/>
            <person name="Gautier V."/>
            <person name="Ament-Velasquez S.L."/>
            <person name="Kruys A."/>
            <person name="Hutchinson M.I."/>
            <person name="Powell A.J."/>
            <person name="Barry K."/>
            <person name="Miller A.N."/>
            <person name="Grigoriev I.V."/>
            <person name="Debuchy R."/>
            <person name="Gladieux P."/>
            <person name="Thoren M.H."/>
            <person name="Johannesson H."/>
        </authorList>
    </citation>
    <scope>NUCLEOTIDE SEQUENCE</scope>
    <source>
        <strain evidence="3">CBS 560.94</strain>
    </source>
</reference>
<dbReference type="InterPro" id="IPR025261">
    <property type="entry name" value="Atos-like_cons_dom"/>
</dbReference>
<gene>
    <name evidence="3" type="ORF">B0H65DRAFT_295587</name>
</gene>
<dbReference type="Pfam" id="PF13889">
    <property type="entry name" value="Chromosome_seg"/>
    <property type="match status" value="1"/>
</dbReference>
<evidence type="ECO:0000313" key="3">
    <source>
        <dbReference type="EMBL" id="KAK3339271.1"/>
    </source>
</evidence>
<feature type="region of interest" description="Disordered" evidence="1">
    <location>
        <begin position="305"/>
        <end position="351"/>
    </location>
</feature>
<comment type="caution">
    <text evidence="3">The sequence shown here is derived from an EMBL/GenBank/DDBJ whole genome shotgun (WGS) entry which is preliminary data.</text>
</comment>
<dbReference type="PANTHER" id="PTHR13199:SF11">
    <property type="entry name" value="PROTEIN ATOSSA"/>
    <property type="match status" value="1"/>
</dbReference>